<gene>
    <name evidence="3" type="ORF">HA299_03855</name>
</gene>
<dbReference type="Gene3D" id="1.20.59.10">
    <property type="entry name" value="Chorismate mutase"/>
    <property type="match status" value="1"/>
</dbReference>
<dbReference type="PANTHER" id="PTHR38041:SF1">
    <property type="entry name" value="CHORISMATE MUTASE"/>
    <property type="match status" value="1"/>
</dbReference>
<reference evidence="3" key="1">
    <citation type="journal article" date="2020" name="bioRxiv">
        <title>A rank-normalized archaeal taxonomy based on genome phylogeny resolves widespread incomplete and uneven classifications.</title>
        <authorList>
            <person name="Rinke C."/>
            <person name="Chuvochina M."/>
            <person name="Mussig A.J."/>
            <person name="Chaumeil P.-A."/>
            <person name="Waite D.W."/>
            <person name="Whitman W.B."/>
            <person name="Parks D.H."/>
            <person name="Hugenholtz P."/>
        </authorList>
    </citation>
    <scope>NUCLEOTIDE SEQUENCE</scope>
    <source>
        <strain evidence="3">UBA12518</strain>
    </source>
</reference>
<dbReference type="EC" id="5.4.99.5" evidence="3"/>
<dbReference type="Proteomes" id="UP000600363">
    <property type="component" value="Unassembled WGS sequence"/>
</dbReference>
<protein>
    <submittedName>
        <fullName evidence="3">Chorismate mutase</fullName>
        <ecNumber evidence="3">5.4.99.5</ecNumber>
    </submittedName>
</protein>
<dbReference type="InterPro" id="IPR010950">
    <property type="entry name" value="Chorismate_mutase_arc"/>
</dbReference>
<dbReference type="PANTHER" id="PTHR38041">
    <property type="entry name" value="CHORISMATE MUTASE"/>
    <property type="match status" value="1"/>
</dbReference>
<feature type="domain" description="Chorismate mutase" evidence="2">
    <location>
        <begin position="1"/>
        <end position="89"/>
    </location>
</feature>
<dbReference type="InterPro" id="IPR002701">
    <property type="entry name" value="CM_II_prokaryot"/>
</dbReference>
<name>A0A832RUW6_9EURY</name>
<dbReference type="InterPro" id="IPR036263">
    <property type="entry name" value="Chorismate_II_sf"/>
</dbReference>
<dbReference type="InterPro" id="IPR051331">
    <property type="entry name" value="Chorismate_mutase-related"/>
</dbReference>
<dbReference type="AlphaFoldDB" id="A0A832RUW6"/>
<evidence type="ECO:0000313" key="3">
    <source>
        <dbReference type="EMBL" id="HIH69742.1"/>
    </source>
</evidence>
<comment type="caution">
    <text evidence="3">The sequence shown here is derived from an EMBL/GenBank/DDBJ whole genome shotgun (WGS) entry which is preliminary data.</text>
</comment>
<dbReference type="InterPro" id="IPR036979">
    <property type="entry name" value="CM_dom_sf"/>
</dbReference>
<dbReference type="GO" id="GO:0046417">
    <property type="term" value="P:chorismate metabolic process"/>
    <property type="evidence" value="ECO:0007669"/>
    <property type="project" value="InterPro"/>
</dbReference>
<accession>A0A832RUW6</accession>
<dbReference type="Pfam" id="PF01817">
    <property type="entry name" value="CM_2"/>
    <property type="match status" value="1"/>
</dbReference>
<dbReference type="EMBL" id="DUIH01000012">
    <property type="protein sequence ID" value="HIH69742.1"/>
    <property type="molecule type" value="Genomic_DNA"/>
</dbReference>
<proteinExistence type="predicted"/>
<sequence length="95" mass="10859">MGELEELRERIAGIDAQLIELVAERTKLAERVIAAKRREGSPIKDEEQEEEVLRRAVMLAVERGLDPSLTRELFRVLIEMSVERQRGFMGDGNLP</sequence>
<dbReference type="SMART" id="SM00830">
    <property type="entry name" value="CM_2"/>
    <property type="match status" value="1"/>
</dbReference>
<evidence type="ECO:0000259" key="2">
    <source>
        <dbReference type="PROSITE" id="PS51168"/>
    </source>
</evidence>
<evidence type="ECO:0000313" key="4">
    <source>
        <dbReference type="Proteomes" id="UP000600363"/>
    </source>
</evidence>
<dbReference type="GO" id="GO:0004106">
    <property type="term" value="F:chorismate mutase activity"/>
    <property type="evidence" value="ECO:0007669"/>
    <property type="project" value="UniProtKB-EC"/>
</dbReference>
<dbReference type="NCBIfam" id="TIGR01791">
    <property type="entry name" value="CM_archaeal"/>
    <property type="match status" value="1"/>
</dbReference>
<dbReference type="RefSeq" id="WP_042685707.1">
    <property type="nucleotide sequence ID" value="NZ_DUIH01000012.1"/>
</dbReference>
<keyword evidence="1 3" id="KW-0413">Isomerase</keyword>
<dbReference type="PROSITE" id="PS51168">
    <property type="entry name" value="CHORISMATE_MUT_2"/>
    <property type="match status" value="1"/>
</dbReference>
<dbReference type="SUPFAM" id="SSF48600">
    <property type="entry name" value="Chorismate mutase II"/>
    <property type="match status" value="1"/>
</dbReference>
<dbReference type="GO" id="GO:0009697">
    <property type="term" value="P:salicylic acid biosynthetic process"/>
    <property type="evidence" value="ECO:0007669"/>
    <property type="project" value="TreeGrafter"/>
</dbReference>
<organism evidence="3 4">
    <name type="scientific">Methermicoccus shengliensis</name>
    <dbReference type="NCBI Taxonomy" id="660064"/>
    <lineage>
        <taxon>Archaea</taxon>
        <taxon>Methanobacteriati</taxon>
        <taxon>Methanobacteriota</taxon>
        <taxon>Stenosarchaea group</taxon>
        <taxon>Methanomicrobia</taxon>
        <taxon>Methanosarcinales</taxon>
        <taxon>Methermicoccaceae</taxon>
        <taxon>Methermicoccus</taxon>
    </lineage>
</organism>
<evidence type="ECO:0000256" key="1">
    <source>
        <dbReference type="ARBA" id="ARBA00023235"/>
    </source>
</evidence>